<accession>A0ABT7UVB6</accession>
<dbReference type="PANTHER" id="PTHR35788:SF1">
    <property type="entry name" value="EXPORTED PROTEIN"/>
    <property type="match status" value="1"/>
</dbReference>
<dbReference type="Pfam" id="PF04294">
    <property type="entry name" value="VanW"/>
    <property type="match status" value="1"/>
</dbReference>
<dbReference type="Proteomes" id="UP001529380">
    <property type="component" value="Unassembled WGS sequence"/>
</dbReference>
<protein>
    <submittedName>
        <fullName evidence="1">VanW family protein</fullName>
    </submittedName>
</protein>
<sequence>MARRKLFCEYGPVCYQLSLRKERLVRHAKDLAGRQRFAATRQTEPLPALVKGHCSVIRRRLAGVDPRLQEGKARNLELAAAKVNGLVIAPGETFSFWRTVGNATRRKGYQEGLTISGGRLGHGIGGGLCQLANLIHWLVLNSPLTVTELHHHSDALFPDERRTVPFGTGTSVFYNNVDYRFRNDTGQPVQLLIWLREDELCGELRCLQPFPYRYRLVEENSHYARLEDGYYRLSQVYKLTIDRATGTVLRRELILDNRSRVLFDPALIPPEELREEDGGRWSRPMQKENPL</sequence>
<dbReference type="InterPro" id="IPR007391">
    <property type="entry name" value="Vancomycin_resist_VanW"/>
</dbReference>
<evidence type="ECO:0000313" key="2">
    <source>
        <dbReference type="Proteomes" id="UP001529380"/>
    </source>
</evidence>
<keyword evidence="2" id="KW-1185">Reference proteome</keyword>
<reference evidence="1 2" key="1">
    <citation type="submission" date="2023-06" db="EMBL/GenBank/DDBJ databases">
        <title>Identification and characterization of horizontal gene transfer across gut microbiota members of farm animals based on homology search.</title>
        <authorList>
            <person name="Schwarzerova J."/>
            <person name="Nykrynova M."/>
            <person name="Jureckova K."/>
            <person name="Cejkova D."/>
            <person name="Rychlik I."/>
        </authorList>
    </citation>
    <scope>NUCLEOTIDE SEQUENCE [LARGE SCALE GENOMIC DNA]</scope>
    <source>
        <strain evidence="1 2">ET340</strain>
    </source>
</reference>
<gene>
    <name evidence="1" type="ORF">QUW08_13260</name>
</gene>
<dbReference type="PANTHER" id="PTHR35788">
    <property type="entry name" value="EXPORTED PROTEIN-RELATED"/>
    <property type="match status" value="1"/>
</dbReference>
<dbReference type="InterPro" id="IPR052913">
    <property type="entry name" value="Glycopeptide_resist_protein"/>
</dbReference>
<organism evidence="1 2">
    <name type="scientific">Allofournierella massiliensis</name>
    <dbReference type="NCBI Taxonomy" id="1650663"/>
    <lineage>
        <taxon>Bacteria</taxon>
        <taxon>Bacillati</taxon>
        <taxon>Bacillota</taxon>
        <taxon>Clostridia</taxon>
        <taxon>Eubacteriales</taxon>
        <taxon>Oscillospiraceae</taxon>
        <taxon>Allofournierella</taxon>
    </lineage>
</organism>
<proteinExistence type="predicted"/>
<evidence type="ECO:0000313" key="1">
    <source>
        <dbReference type="EMBL" id="MDM8202253.1"/>
    </source>
</evidence>
<name>A0ABT7UVB6_9FIRM</name>
<dbReference type="EMBL" id="JAUDCL010000032">
    <property type="protein sequence ID" value="MDM8202253.1"/>
    <property type="molecule type" value="Genomic_DNA"/>
</dbReference>
<dbReference type="RefSeq" id="WP_289600589.1">
    <property type="nucleotide sequence ID" value="NZ_JAUDCL010000032.1"/>
</dbReference>
<comment type="caution">
    <text evidence="1">The sequence shown here is derived from an EMBL/GenBank/DDBJ whole genome shotgun (WGS) entry which is preliminary data.</text>
</comment>